<evidence type="ECO:0000256" key="1">
    <source>
        <dbReference type="ARBA" id="ARBA00022553"/>
    </source>
</evidence>
<feature type="region of interest" description="Disordered" evidence="4">
    <location>
        <begin position="141"/>
        <end position="162"/>
    </location>
</feature>
<gene>
    <name evidence="6" type="ORF">BE15_32000</name>
</gene>
<dbReference type="InterPro" id="IPR001789">
    <property type="entry name" value="Sig_transdc_resp-reg_receiver"/>
</dbReference>
<dbReference type="Pfam" id="PF00072">
    <property type="entry name" value="Response_reg"/>
    <property type="match status" value="1"/>
</dbReference>
<dbReference type="EMBL" id="JEMA01001231">
    <property type="protein sequence ID" value="KYF60990.1"/>
    <property type="molecule type" value="Genomic_DNA"/>
</dbReference>
<keyword evidence="2" id="KW-0902">Two-component regulatory system</keyword>
<feature type="compositionally biased region" description="Polar residues" evidence="4">
    <location>
        <begin position="1"/>
        <end position="13"/>
    </location>
</feature>
<comment type="caution">
    <text evidence="6">The sequence shown here is derived from an EMBL/GenBank/DDBJ whole genome shotgun (WGS) entry which is preliminary data.</text>
</comment>
<dbReference type="SUPFAM" id="SSF52172">
    <property type="entry name" value="CheY-like"/>
    <property type="match status" value="1"/>
</dbReference>
<evidence type="ECO:0000313" key="7">
    <source>
        <dbReference type="Proteomes" id="UP000075260"/>
    </source>
</evidence>
<dbReference type="PANTHER" id="PTHR44591:SF14">
    <property type="entry name" value="PROTEIN PILG"/>
    <property type="match status" value="1"/>
</dbReference>
<dbReference type="Proteomes" id="UP000075260">
    <property type="component" value="Unassembled WGS sequence"/>
</dbReference>
<evidence type="ECO:0000313" key="6">
    <source>
        <dbReference type="EMBL" id="KYF60990.1"/>
    </source>
</evidence>
<accession>A0A150PZ82</accession>
<feature type="region of interest" description="Disordered" evidence="4">
    <location>
        <begin position="1"/>
        <end position="21"/>
    </location>
</feature>
<dbReference type="InterPro" id="IPR050595">
    <property type="entry name" value="Bact_response_regulator"/>
</dbReference>
<evidence type="ECO:0000256" key="4">
    <source>
        <dbReference type="SAM" id="MobiDB-lite"/>
    </source>
</evidence>
<dbReference type="AlphaFoldDB" id="A0A150PZ82"/>
<proteinExistence type="predicted"/>
<reference evidence="6 7" key="1">
    <citation type="submission" date="2014-02" db="EMBL/GenBank/DDBJ databases">
        <title>The small core and large imbalanced accessory genome model reveals a collaborative survival strategy of Sorangium cellulosum strains in nature.</title>
        <authorList>
            <person name="Han K."/>
            <person name="Peng R."/>
            <person name="Blom J."/>
            <person name="Li Y.-Z."/>
        </authorList>
    </citation>
    <scope>NUCLEOTIDE SEQUENCE [LARGE SCALE GENOMIC DNA]</scope>
    <source>
        <strain evidence="6 7">So0008-312</strain>
    </source>
</reference>
<feature type="domain" description="Response regulatory" evidence="5">
    <location>
        <begin position="25"/>
        <end position="140"/>
    </location>
</feature>
<evidence type="ECO:0000256" key="3">
    <source>
        <dbReference type="PROSITE-ProRule" id="PRU00169"/>
    </source>
</evidence>
<dbReference type="PROSITE" id="PS50110">
    <property type="entry name" value="RESPONSE_REGULATORY"/>
    <property type="match status" value="1"/>
</dbReference>
<keyword evidence="1 3" id="KW-0597">Phosphoprotein</keyword>
<sequence length="162" mass="17705">MTPGFSTEVSVSDEQGDAERGRRRRIVIVDDDDAIVETLEEVLLAEGYDVEGYTDPLEALERLRSKAPPDAIVLDCVMPFMDGPHLMETLAAEGMVVPIVLVTALSDPGFCIDPNHPDATRIINKPFDLEQLLETLDDLSSMPAASEPGSRRSARPPSTQRT</sequence>
<evidence type="ECO:0000259" key="5">
    <source>
        <dbReference type="PROSITE" id="PS50110"/>
    </source>
</evidence>
<name>A0A150PZ82_SORCE</name>
<evidence type="ECO:0000256" key="2">
    <source>
        <dbReference type="ARBA" id="ARBA00023012"/>
    </source>
</evidence>
<feature type="modified residue" description="4-aspartylphosphate" evidence="3">
    <location>
        <position position="75"/>
    </location>
</feature>
<dbReference type="PANTHER" id="PTHR44591">
    <property type="entry name" value="STRESS RESPONSE REGULATOR PROTEIN 1"/>
    <property type="match status" value="1"/>
</dbReference>
<dbReference type="GO" id="GO:0000160">
    <property type="term" value="P:phosphorelay signal transduction system"/>
    <property type="evidence" value="ECO:0007669"/>
    <property type="project" value="UniProtKB-KW"/>
</dbReference>
<dbReference type="OrthoDB" id="9793299at2"/>
<dbReference type="SMART" id="SM00448">
    <property type="entry name" value="REC"/>
    <property type="match status" value="1"/>
</dbReference>
<dbReference type="InterPro" id="IPR011006">
    <property type="entry name" value="CheY-like_superfamily"/>
</dbReference>
<dbReference type="Gene3D" id="3.40.50.2300">
    <property type="match status" value="1"/>
</dbReference>
<protein>
    <submittedName>
        <fullName evidence="6">Two-component response regulator</fullName>
    </submittedName>
</protein>
<organism evidence="6 7">
    <name type="scientific">Sorangium cellulosum</name>
    <name type="common">Polyangium cellulosum</name>
    <dbReference type="NCBI Taxonomy" id="56"/>
    <lineage>
        <taxon>Bacteria</taxon>
        <taxon>Pseudomonadati</taxon>
        <taxon>Myxococcota</taxon>
        <taxon>Polyangia</taxon>
        <taxon>Polyangiales</taxon>
        <taxon>Polyangiaceae</taxon>
        <taxon>Sorangium</taxon>
    </lineage>
</organism>